<keyword evidence="1" id="KW-1133">Transmembrane helix</keyword>
<dbReference type="Proteomes" id="UP000234849">
    <property type="component" value="Unassembled WGS sequence"/>
</dbReference>
<evidence type="ECO:0000313" key="3">
    <source>
        <dbReference type="Proteomes" id="UP000234849"/>
    </source>
</evidence>
<evidence type="ECO:0000256" key="1">
    <source>
        <dbReference type="SAM" id="Phobius"/>
    </source>
</evidence>
<keyword evidence="1" id="KW-0472">Membrane</keyword>
<protein>
    <recommendedName>
        <fullName evidence="4">ABC transporter permease</fullName>
    </recommendedName>
</protein>
<feature type="transmembrane region" description="Helical" evidence="1">
    <location>
        <begin position="12"/>
        <end position="30"/>
    </location>
</feature>
<gene>
    <name evidence="2" type="ORF">CDL18_08225</name>
</gene>
<accession>A0A2N5NIB1</accession>
<proteinExistence type="predicted"/>
<dbReference type="RefSeq" id="WP_101879658.1">
    <property type="nucleotide sequence ID" value="NZ_JAQEAP010000001.1"/>
</dbReference>
<comment type="caution">
    <text evidence="2">The sequence shown here is derived from an EMBL/GenBank/DDBJ whole genome shotgun (WGS) entry which is preliminary data.</text>
</comment>
<feature type="transmembrane region" description="Helical" evidence="1">
    <location>
        <begin position="56"/>
        <end position="77"/>
    </location>
</feature>
<name>A0A2N5NIB1_MEDGN</name>
<dbReference type="AlphaFoldDB" id="A0A2N5NIB1"/>
<feature type="transmembrane region" description="Helical" evidence="1">
    <location>
        <begin position="113"/>
        <end position="133"/>
    </location>
</feature>
<sequence length="175" mass="20789">MNHNVYHIEKQTFHFGGYWLLTGTLFFLYLPTSQFEMQNAYHALSKRLNPDPATFLPVWFIFGIFGLCCYLCYELFLIAENGVISSRVTRYLTLPLRRQDYYKIKARIFFEKFGVLLLTLIAMFHISFLGYRLPLSLWKRSLPELILTCCFLFFAAILIFAGYLFHDLYCLKHHH</sequence>
<feature type="transmembrane region" description="Helical" evidence="1">
    <location>
        <begin position="145"/>
        <end position="165"/>
    </location>
</feature>
<organism evidence="2 3">
    <name type="scientific">Mediterraneibacter gnavus</name>
    <name type="common">Ruminococcus gnavus</name>
    <dbReference type="NCBI Taxonomy" id="33038"/>
    <lineage>
        <taxon>Bacteria</taxon>
        <taxon>Bacillati</taxon>
        <taxon>Bacillota</taxon>
        <taxon>Clostridia</taxon>
        <taxon>Lachnospirales</taxon>
        <taxon>Lachnospiraceae</taxon>
        <taxon>Mediterraneibacter</taxon>
    </lineage>
</organism>
<evidence type="ECO:0008006" key="4">
    <source>
        <dbReference type="Google" id="ProtNLM"/>
    </source>
</evidence>
<dbReference type="EMBL" id="NIHM01000009">
    <property type="protein sequence ID" value="PLT55275.1"/>
    <property type="molecule type" value="Genomic_DNA"/>
</dbReference>
<reference evidence="2 3" key="1">
    <citation type="journal article" date="2017" name="Genome Med.">
        <title>A novel Ruminococcus gnavus clade enriched in inflammatory bowel disease patients.</title>
        <authorList>
            <person name="Hall A.B."/>
            <person name="Yassour M."/>
            <person name="Sauk J."/>
            <person name="Garner A."/>
            <person name="Jiang X."/>
            <person name="Arthur T."/>
            <person name="Lagoudas G.K."/>
            <person name="Vatanen T."/>
            <person name="Fornelos N."/>
            <person name="Wilson R."/>
            <person name="Bertha M."/>
            <person name="Cohen M."/>
            <person name="Garber J."/>
            <person name="Khalili H."/>
            <person name="Gevers D."/>
            <person name="Ananthakrishnan A.N."/>
            <person name="Kugathasan S."/>
            <person name="Lander E.S."/>
            <person name="Blainey P."/>
            <person name="Vlamakis H."/>
            <person name="Xavier R.J."/>
            <person name="Huttenhower C."/>
        </authorList>
    </citation>
    <scope>NUCLEOTIDE SEQUENCE [LARGE SCALE GENOMIC DNA]</scope>
    <source>
        <strain evidence="2 3">RJX1118</strain>
    </source>
</reference>
<keyword evidence="1" id="KW-0812">Transmembrane</keyword>
<evidence type="ECO:0000313" key="2">
    <source>
        <dbReference type="EMBL" id="PLT55275.1"/>
    </source>
</evidence>